<sequence length="147" mass="16931">MRELGVINERKLIYQKHATDVNWEKALPNCNWVAVIIVNDKSRPILDEISRKIINHNACYVCCAGSQSELLHDLVDEEIVFREVDVEGLNLPPFDIITTWDNNIDDALWYAAFTATHDTERIDTVLCLDTTGLDIEETFRKLKETIK</sequence>
<organism evidence="2 3">
    <name type="scientific">Mucilaginibacter aquariorum</name>
    <dbReference type="NCBI Taxonomy" id="2967225"/>
    <lineage>
        <taxon>Bacteria</taxon>
        <taxon>Pseudomonadati</taxon>
        <taxon>Bacteroidota</taxon>
        <taxon>Sphingobacteriia</taxon>
        <taxon>Sphingobacteriales</taxon>
        <taxon>Sphingobacteriaceae</taxon>
        <taxon>Mucilaginibacter</taxon>
    </lineage>
</organism>
<dbReference type="Pfam" id="PF24733">
    <property type="entry name" value="DUF7684"/>
    <property type="match status" value="1"/>
</dbReference>
<keyword evidence="3" id="KW-1185">Reference proteome</keyword>
<gene>
    <name evidence="2" type="ORF">NPE20_17060</name>
</gene>
<dbReference type="InterPro" id="IPR056101">
    <property type="entry name" value="DUF7684"/>
</dbReference>
<evidence type="ECO:0000313" key="2">
    <source>
        <dbReference type="EMBL" id="MCQ6959688.1"/>
    </source>
</evidence>
<comment type="caution">
    <text evidence="2">The sequence shown here is derived from an EMBL/GenBank/DDBJ whole genome shotgun (WGS) entry which is preliminary data.</text>
</comment>
<proteinExistence type="predicted"/>
<evidence type="ECO:0000259" key="1">
    <source>
        <dbReference type="Pfam" id="PF24733"/>
    </source>
</evidence>
<accession>A0ABT1T502</accession>
<feature type="domain" description="DUF7684" evidence="1">
    <location>
        <begin position="34"/>
        <end position="132"/>
    </location>
</feature>
<dbReference type="Proteomes" id="UP001204376">
    <property type="component" value="Unassembled WGS sequence"/>
</dbReference>
<name>A0ABT1T502_9SPHI</name>
<protein>
    <recommendedName>
        <fullName evidence="1">DUF7684 domain-containing protein</fullName>
    </recommendedName>
</protein>
<evidence type="ECO:0000313" key="3">
    <source>
        <dbReference type="Proteomes" id="UP001204376"/>
    </source>
</evidence>
<dbReference type="EMBL" id="JANHOH010000004">
    <property type="protein sequence ID" value="MCQ6959688.1"/>
    <property type="molecule type" value="Genomic_DNA"/>
</dbReference>
<dbReference type="RefSeq" id="WP_256539878.1">
    <property type="nucleotide sequence ID" value="NZ_JANHOH010000004.1"/>
</dbReference>
<reference evidence="2 3" key="1">
    <citation type="submission" date="2022-07" db="EMBL/GenBank/DDBJ databases">
        <title>Mucilaginibacter sp. JC4.</title>
        <authorList>
            <person name="Le V."/>
            <person name="Ko S.-R."/>
            <person name="Ahn C.-Y."/>
            <person name="Oh H.-M."/>
        </authorList>
    </citation>
    <scope>NUCLEOTIDE SEQUENCE [LARGE SCALE GENOMIC DNA]</scope>
    <source>
        <strain evidence="2 3">JC4</strain>
    </source>
</reference>